<dbReference type="Proteomes" id="UP000192578">
    <property type="component" value="Unassembled WGS sequence"/>
</dbReference>
<keyword evidence="3" id="KW-1185">Reference proteome</keyword>
<evidence type="ECO:0000256" key="1">
    <source>
        <dbReference type="SAM" id="SignalP"/>
    </source>
</evidence>
<evidence type="ECO:0000313" key="2">
    <source>
        <dbReference type="EMBL" id="OWA51417.1"/>
    </source>
</evidence>
<feature type="signal peptide" evidence="1">
    <location>
        <begin position="1"/>
        <end position="30"/>
    </location>
</feature>
<accession>A0A9X6NC90</accession>
<organism evidence="2 3">
    <name type="scientific">Hypsibius exemplaris</name>
    <name type="common">Freshwater tardigrade</name>
    <dbReference type="NCBI Taxonomy" id="2072580"/>
    <lineage>
        <taxon>Eukaryota</taxon>
        <taxon>Metazoa</taxon>
        <taxon>Ecdysozoa</taxon>
        <taxon>Tardigrada</taxon>
        <taxon>Eutardigrada</taxon>
        <taxon>Parachela</taxon>
        <taxon>Hypsibioidea</taxon>
        <taxon>Hypsibiidae</taxon>
        <taxon>Hypsibius</taxon>
    </lineage>
</organism>
<reference evidence="3" key="1">
    <citation type="submission" date="2017-01" db="EMBL/GenBank/DDBJ databases">
        <title>Comparative genomics of anhydrobiosis in the tardigrade Hypsibius dujardini.</title>
        <authorList>
            <person name="Yoshida Y."/>
            <person name="Koutsovoulos G."/>
            <person name="Laetsch D."/>
            <person name="Stevens L."/>
            <person name="Kumar S."/>
            <person name="Horikawa D."/>
            <person name="Ishino K."/>
            <person name="Komine S."/>
            <person name="Tomita M."/>
            <person name="Blaxter M."/>
            <person name="Arakawa K."/>
        </authorList>
    </citation>
    <scope>NUCLEOTIDE SEQUENCE [LARGE SCALE GENOMIC DNA]</scope>
    <source>
        <strain evidence="3">Z151</strain>
    </source>
</reference>
<dbReference type="InterPro" id="IPR036426">
    <property type="entry name" value="Bulb-type_lectin_dom_sf"/>
</dbReference>
<comment type="caution">
    <text evidence="2">The sequence shown here is derived from an EMBL/GenBank/DDBJ whole genome shotgun (WGS) entry which is preliminary data.</text>
</comment>
<proteinExistence type="predicted"/>
<feature type="chain" id="PRO_5040804003" evidence="1">
    <location>
        <begin position="31"/>
        <end position="212"/>
    </location>
</feature>
<protein>
    <submittedName>
        <fullName evidence="2">Uncharacterized protein</fullName>
    </submittedName>
</protein>
<evidence type="ECO:0000313" key="3">
    <source>
        <dbReference type="Proteomes" id="UP000192578"/>
    </source>
</evidence>
<keyword evidence="1" id="KW-0732">Signal</keyword>
<sequence>MGFPFLCPYLRGLDITALITVLITISPSEAACCQDSNNHCGAALSSLCLSSNLLPDSLYNCEEGGNPSEIRKCLDGCQTRVGGNDICKHVPTASQLLSDTALKRGQSLFSPDKKTKLSMQMNGDLVMSIIGEDLTEKSVWSTGTSSLAQPPVSVSLLKNGDLVMLNDEGKRCGDLEQLACGMLVLRYGCEMGVYYVSRVNRMGTACGNQLLR</sequence>
<dbReference type="SUPFAM" id="SSF51110">
    <property type="entry name" value="alpha-D-mannose-specific plant lectins"/>
    <property type="match status" value="1"/>
</dbReference>
<dbReference type="EMBL" id="MTYJ01000226">
    <property type="protein sequence ID" value="OWA51417.1"/>
    <property type="molecule type" value="Genomic_DNA"/>
</dbReference>
<gene>
    <name evidence="2" type="ORF">BV898_15900</name>
</gene>
<dbReference type="Gene3D" id="2.90.10.10">
    <property type="entry name" value="Bulb-type lectin domain"/>
    <property type="match status" value="1"/>
</dbReference>
<name>A0A9X6NC90_HYPEX</name>
<dbReference type="AlphaFoldDB" id="A0A9X6NC90"/>
<dbReference type="OrthoDB" id="1884773at2759"/>